<protein>
    <submittedName>
        <fullName evidence="1">Uncharacterized protein</fullName>
    </submittedName>
</protein>
<keyword evidence="2" id="KW-1185">Reference proteome</keyword>
<proteinExistence type="predicted"/>
<name>F4PWQ5_CACFS</name>
<reference evidence="2" key="1">
    <citation type="journal article" date="2011" name="Genome Res.">
        <title>Phylogeny-wide analysis of social amoeba genomes highlights ancient origins for complex intercellular communication.</title>
        <authorList>
            <person name="Heidel A.J."/>
            <person name="Lawal H.M."/>
            <person name="Felder M."/>
            <person name="Schilde C."/>
            <person name="Helps N.R."/>
            <person name="Tunggal B."/>
            <person name="Rivero F."/>
            <person name="John U."/>
            <person name="Schleicher M."/>
            <person name="Eichinger L."/>
            <person name="Platzer M."/>
            <person name="Noegel A.A."/>
            <person name="Schaap P."/>
            <person name="Gloeckner G."/>
        </authorList>
    </citation>
    <scope>NUCLEOTIDE SEQUENCE [LARGE SCALE GENOMIC DNA]</scope>
    <source>
        <strain evidence="2">SH3</strain>
    </source>
</reference>
<sequence>MANIDQTFVQSNSPPKIHASLEQKPAEASEIIRNALTKSFDSLVTITQLIGSPGTFDAPHKLVHLVPSKDSCSSHLEFGTAYIARAVFDHLALHSAAKLVDIFQNPSSDNALVGKLFEVFAMGVLLRGGNWTIVSKDCKTDV</sequence>
<evidence type="ECO:0000313" key="2">
    <source>
        <dbReference type="Proteomes" id="UP000007797"/>
    </source>
</evidence>
<accession>F4PWQ5</accession>
<evidence type="ECO:0000313" key="1">
    <source>
        <dbReference type="EMBL" id="EGG20419.1"/>
    </source>
</evidence>
<dbReference type="EMBL" id="GL883013">
    <property type="protein sequence ID" value="EGG20419.1"/>
    <property type="molecule type" value="Genomic_DNA"/>
</dbReference>
<dbReference type="AlphaFoldDB" id="F4PWQ5"/>
<dbReference type="RefSeq" id="XP_004367402.1">
    <property type="nucleotide sequence ID" value="XM_004367345.1"/>
</dbReference>
<organism evidence="1 2">
    <name type="scientific">Cavenderia fasciculata</name>
    <name type="common">Slime mold</name>
    <name type="synonym">Dictyostelium fasciculatum</name>
    <dbReference type="NCBI Taxonomy" id="261658"/>
    <lineage>
        <taxon>Eukaryota</taxon>
        <taxon>Amoebozoa</taxon>
        <taxon>Evosea</taxon>
        <taxon>Eumycetozoa</taxon>
        <taxon>Dictyostelia</taxon>
        <taxon>Acytosteliales</taxon>
        <taxon>Cavenderiaceae</taxon>
        <taxon>Cavenderia</taxon>
    </lineage>
</organism>
<dbReference type="Proteomes" id="UP000007797">
    <property type="component" value="Unassembled WGS sequence"/>
</dbReference>
<dbReference type="KEGG" id="dfa:DFA_07543"/>
<gene>
    <name evidence="1" type="ORF">DFA_07543</name>
</gene>
<dbReference type="GeneID" id="14871875"/>